<sequence>MRNECGIPATPLIIWEPLLTTVIHLQHLELETYMNALKVVDILPPNHIELASFFAMDNSQDTLHISRSIIEHLGNQIVQRGIGKDGKGTMVIRCGPDVCCVWYRKRREWI</sequence>
<name>A0A8H2ZRC8_9HELO</name>
<dbReference type="EMBL" id="CAJHIA010000017">
    <property type="protein sequence ID" value="CAD6445766.1"/>
    <property type="molecule type" value="Genomic_DNA"/>
</dbReference>
<reference evidence="1" key="1">
    <citation type="submission" date="2020-10" db="EMBL/GenBank/DDBJ databases">
        <authorList>
            <person name="Kusch S."/>
        </authorList>
    </citation>
    <scope>NUCLEOTIDE SEQUENCE</scope>
    <source>
        <strain evidence="1">SwB9</strain>
    </source>
</reference>
<accession>A0A8H2ZRC8</accession>
<evidence type="ECO:0000313" key="2">
    <source>
        <dbReference type="Proteomes" id="UP000624404"/>
    </source>
</evidence>
<dbReference type="PANTHER" id="PTHR47098">
    <property type="entry name" value="PROTEIN MAK32"/>
    <property type="match status" value="1"/>
</dbReference>
<dbReference type="OrthoDB" id="497927at2759"/>
<comment type="caution">
    <text evidence="1">The sequence shown here is derived from an EMBL/GenBank/DDBJ whole genome shotgun (WGS) entry which is preliminary data.</text>
</comment>
<proteinExistence type="predicted"/>
<dbReference type="PANTHER" id="PTHR47098:SF2">
    <property type="entry name" value="PROTEIN MAK32"/>
    <property type="match status" value="1"/>
</dbReference>
<organism evidence="1 2">
    <name type="scientific">Sclerotinia trifoliorum</name>
    <dbReference type="NCBI Taxonomy" id="28548"/>
    <lineage>
        <taxon>Eukaryota</taxon>
        <taxon>Fungi</taxon>
        <taxon>Dikarya</taxon>
        <taxon>Ascomycota</taxon>
        <taxon>Pezizomycotina</taxon>
        <taxon>Leotiomycetes</taxon>
        <taxon>Helotiales</taxon>
        <taxon>Sclerotiniaceae</taxon>
        <taxon>Sclerotinia</taxon>
    </lineage>
</organism>
<dbReference type="AlphaFoldDB" id="A0A8H2ZRC8"/>
<dbReference type="Proteomes" id="UP000624404">
    <property type="component" value="Unassembled WGS sequence"/>
</dbReference>
<protein>
    <submittedName>
        <fullName evidence="1">45108dc9-631c-4538-b904-f48622b8545d-CDS</fullName>
    </submittedName>
</protein>
<keyword evidence="2" id="KW-1185">Reference proteome</keyword>
<gene>
    <name evidence="1" type="ORF">SCLTRI_LOCUS5976</name>
</gene>
<evidence type="ECO:0000313" key="1">
    <source>
        <dbReference type="EMBL" id="CAD6445766.1"/>
    </source>
</evidence>